<name>A0A1A5ZYM8_9TREE</name>
<evidence type="ECO:0000313" key="2">
    <source>
        <dbReference type="EMBL" id="WWC64456.1"/>
    </source>
</evidence>
<proteinExistence type="predicted"/>
<reference evidence="2" key="3">
    <citation type="submission" date="2024-02" db="EMBL/GenBank/DDBJ databases">
        <title>Comparative genomics of Cryptococcus and Kwoniella reveals pathogenesis evolution and contrasting modes of karyotype evolution via chromosome fusion or intercentromeric recombination.</title>
        <authorList>
            <person name="Coelho M.A."/>
            <person name="David-Palma M."/>
            <person name="Shea T."/>
            <person name="Bowers K."/>
            <person name="McGinley-Smith S."/>
            <person name="Mohammad A.W."/>
            <person name="Gnirke A."/>
            <person name="Yurkov A.M."/>
            <person name="Nowrousian M."/>
            <person name="Sun S."/>
            <person name="Cuomo C.A."/>
            <person name="Heitman J."/>
        </authorList>
    </citation>
    <scope>NUCLEOTIDE SEQUENCE</scope>
    <source>
        <strain evidence="2">CBS 10117</strain>
    </source>
</reference>
<gene>
    <name evidence="1" type="ORF">I303_06467</name>
    <name evidence="2" type="ORF">I303_107066</name>
</gene>
<dbReference type="RefSeq" id="XP_018260751.1">
    <property type="nucleotide sequence ID" value="XM_018409748.1"/>
</dbReference>
<keyword evidence="3" id="KW-1185">Reference proteome</keyword>
<dbReference type="VEuPathDB" id="FungiDB:I303_06467"/>
<accession>A0A1A5ZYM8</accession>
<evidence type="ECO:0000313" key="3">
    <source>
        <dbReference type="Proteomes" id="UP000078595"/>
    </source>
</evidence>
<dbReference type="EMBL" id="KI894034">
    <property type="protein sequence ID" value="OBR82909.1"/>
    <property type="molecule type" value="Genomic_DNA"/>
</dbReference>
<sequence length="353" mass="38825">MSNSIHHPHSSSDYSSSDDPVHFQLEISDVRKFGVSGHTFVTFNSVTPTARANAIDYSGARTRLTNQLASWPDYVMMPAKTKGGVSEYQLAPYDPTRSRKSSQADTYETILCDRELGREILKQSGFPDPKTVIGAVFGCPSMMTTWGARPYAESEAIMSGIMTPSTDMLAGMATPRPGIGRQRPVSPYASTTCGKASFKCNILKLGQARFDDFICYKVMSTDKPEQPDSAFWDNTDSETLLQNLVKGRIMRFATRKGETVVEDGKVPIELAEVKGEHSDDPDEANSAQYDLSIDAASAEQMHSTKHQNSRCTITFYYDERDEVPLFQPLSQTLMQHLGSSYGNAGSSGGQFPS</sequence>
<dbReference type="EMBL" id="CP144538">
    <property type="protein sequence ID" value="WWC64456.1"/>
    <property type="molecule type" value="Genomic_DNA"/>
</dbReference>
<dbReference type="GeneID" id="28970166"/>
<evidence type="ECO:0000313" key="1">
    <source>
        <dbReference type="EMBL" id="OBR82909.1"/>
    </source>
</evidence>
<reference evidence="2" key="2">
    <citation type="submission" date="2013-07" db="EMBL/GenBank/DDBJ databases">
        <authorList>
            <consortium name="The Broad Institute Genome Sequencing Platform"/>
            <person name="Cuomo C."/>
            <person name="Litvintseva A."/>
            <person name="Chen Y."/>
            <person name="Heitman J."/>
            <person name="Sun S."/>
            <person name="Springer D."/>
            <person name="Dromer F."/>
            <person name="Young S.K."/>
            <person name="Zeng Q."/>
            <person name="Gargeya S."/>
            <person name="Fitzgerald M."/>
            <person name="Abouelleil A."/>
            <person name="Alvarado L."/>
            <person name="Berlin A.M."/>
            <person name="Chapman S.B."/>
            <person name="Dewar J."/>
            <person name="Goldberg J."/>
            <person name="Griggs A."/>
            <person name="Gujja S."/>
            <person name="Hansen M."/>
            <person name="Howarth C."/>
            <person name="Imamovic A."/>
            <person name="Larimer J."/>
            <person name="McCowan C."/>
            <person name="Murphy C."/>
            <person name="Pearson M."/>
            <person name="Priest M."/>
            <person name="Roberts A."/>
            <person name="Saif S."/>
            <person name="Shea T."/>
            <person name="Sykes S."/>
            <person name="Wortman J."/>
            <person name="Nusbaum C."/>
            <person name="Birren B."/>
        </authorList>
    </citation>
    <scope>NUCLEOTIDE SEQUENCE</scope>
    <source>
        <strain evidence="2">CBS 10117</strain>
    </source>
</reference>
<protein>
    <submittedName>
        <fullName evidence="1">Uncharacterized protein</fullName>
    </submittedName>
</protein>
<organism evidence="1">
    <name type="scientific">Kwoniella dejecticola CBS 10117</name>
    <dbReference type="NCBI Taxonomy" id="1296121"/>
    <lineage>
        <taxon>Eukaryota</taxon>
        <taxon>Fungi</taxon>
        <taxon>Dikarya</taxon>
        <taxon>Basidiomycota</taxon>
        <taxon>Agaricomycotina</taxon>
        <taxon>Tremellomycetes</taxon>
        <taxon>Tremellales</taxon>
        <taxon>Cryptococcaceae</taxon>
        <taxon>Kwoniella</taxon>
    </lineage>
</organism>
<dbReference type="Proteomes" id="UP000078595">
    <property type="component" value="Chromosome 9"/>
</dbReference>
<reference evidence="1" key="1">
    <citation type="submission" date="2013-07" db="EMBL/GenBank/DDBJ databases">
        <title>The Genome Sequence of Cryptococcus dejecticola CBS10117.</title>
        <authorList>
            <consortium name="The Broad Institute Genome Sequencing Platform"/>
            <person name="Cuomo C."/>
            <person name="Litvintseva A."/>
            <person name="Chen Y."/>
            <person name="Heitman J."/>
            <person name="Sun S."/>
            <person name="Springer D."/>
            <person name="Dromer F."/>
            <person name="Young S.K."/>
            <person name="Zeng Q."/>
            <person name="Gargeya S."/>
            <person name="Fitzgerald M."/>
            <person name="Abouelleil A."/>
            <person name="Alvarado L."/>
            <person name="Berlin A.M."/>
            <person name="Chapman S.B."/>
            <person name="Dewar J."/>
            <person name="Goldberg J."/>
            <person name="Griggs A."/>
            <person name="Gujja S."/>
            <person name="Hansen M."/>
            <person name="Howarth C."/>
            <person name="Imamovic A."/>
            <person name="Larimer J."/>
            <person name="McCowan C."/>
            <person name="Murphy C."/>
            <person name="Pearson M."/>
            <person name="Priest M."/>
            <person name="Roberts A."/>
            <person name="Saif S."/>
            <person name="Shea T."/>
            <person name="Sykes S."/>
            <person name="Wortman J."/>
            <person name="Nusbaum C."/>
            <person name="Birren B."/>
        </authorList>
    </citation>
    <scope>NUCLEOTIDE SEQUENCE [LARGE SCALE GENOMIC DNA]</scope>
    <source>
        <strain evidence="1">CBS 10117</strain>
    </source>
</reference>
<dbReference type="AlphaFoldDB" id="A0A1A5ZYM8"/>
<dbReference type="KEGG" id="kdj:28970166"/>